<sequence>MSSQLLRDLDSRFLQRCLDSLPCSAMLALTNIGYRWSSTLESSIERVVWFSGNDVSGFDTVLFLLFVENGLFSFSHLLLLYLLSSEGRKVDG</sequence>
<organism evidence="2 3">
    <name type="scientific">Choiromyces venosus 120613-1</name>
    <dbReference type="NCBI Taxonomy" id="1336337"/>
    <lineage>
        <taxon>Eukaryota</taxon>
        <taxon>Fungi</taxon>
        <taxon>Dikarya</taxon>
        <taxon>Ascomycota</taxon>
        <taxon>Pezizomycotina</taxon>
        <taxon>Pezizomycetes</taxon>
        <taxon>Pezizales</taxon>
        <taxon>Tuberaceae</taxon>
        <taxon>Choiromyces</taxon>
    </lineage>
</organism>
<accession>A0A3N4JLE1</accession>
<evidence type="ECO:0000256" key="1">
    <source>
        <dbReference type="SAM" id="Phobius"/>
    </source>
</evidence>
<dbReference type="AlphaFoldDB" id="A0A3N4JLE1"/>
<name>A0A3N4JLE1_9PEZI</name>
<feature type="transmembrane region" description="Helical" evidence="1">
    <location>
        <begin position="61"/>
        <end position="83"/>
    </location>
</feature>
<protein>
    <submittedName>
        <fullName evidence="2">Uncharacterized protein</fullName>
    </submittedName>
</protein>
<keyword evidence="1" id="KW-1133">Transmembrane helix</keyword>
<evidence type="ECO:0000313" key="3">
    <source>
        <dbReference type="Proteomes" id="UP000276215"/>
    </source>
</evidence>
<gene>
    <name evidence="2" type="ORF">L873DRAFT_1807464</name>
</gene>
<proteinExistence type="predicted"/>
<dbReference type="EMBL" id="ML120391">
    <property type="protein sequence ID" value="RPA99016.1"/>
    <property type="molecule type" value="Genomic_DNA"/>
</dbReference>
<reference evidence="2 3" key="1">
    <citation type="journal article" date="2018" name="Nat. Ecol. Evol.">
        <title>Pezizomycetes genomes reveal the molecular basis of ectomycorrhizal truffle lifestyle.</title>
        <authorList>
            <person name="Murat C."/>
            <person name="Payen T."/>
            <person name="Noel B."/>
            <person name="Kuo A."/>
            <person name="Morin E."/>
            <person name="Chen J."/>
            <person name="Kohler A."/>
            <person name="Krizsan K."/>
            <person name="Balestrini R."/>
            <person name="Da Silva C."/>
            <person name="Montanini B."/>
            <person name="Hainaut M."/>
            <person name="Levati E."/>
            <person name="Barry K.W."/>
            <person name="Belfiori B."/>
            <person name="Cichocki N."/>
            <person name="Clum A."/>
            <person name="Dockter R.B."/>
            <person name="Fauchery L."/>
            <person name="Guy J."/>
            <person name="Iotti M."/>
            <person name="Le Tacon F."/>
            <person name="Lindquist E.A."/>
            <person name="Lipzen A."/>
            <person name="Malagnac F."/>
            <person name="Mello A."/>
            <person name="Molinier V."/>
            <person name="Miyauchi S."/>
            <person name="Poulain J."/>
            <person name="Riccioni C."/>
            <person name="Rubini A."/>
            <person name="Sitrit Y."/>
            <person name="Splivallo R."/>
            <person name="Traeger S."/>
            <person name="Wang M."/>
            <person name="Zifcakova L."/>
            <person name="Wipf D."/>
            <person name="Zambonelli A."/>
            <person name="Paolocci F."/>
            <person name="Nowrousian M."/>
            <person name="Ottonello S."/>
            <person name="Baldrian P."/>
            <person name="Spatafora J.W."/>
            <person name="Henrissat B."/>
            <person name="Nagy L.G."/>
            <person name="Aury J.M."/>
            <person name="Wincker P."/>
            <person name="Grigoriev I.V."/>
            <person name="Bonfante P."/>
            <person name="Martin F.M."/>
        </authorList>
    </citation>
    <scope>NUCLEOTIDE SEQUENCE [LARGE SCALE GENOMIC DNA]</scope>
    <source>
        <strain evidence="2 3">120613-1</strain>
    </source>
</reference>
<keyword evidence="1" id="KW-0812">Transmembrane</keyword>
<evidence type="ECO:0000313" key="2">
    <source>
        <dbReference type="EMBL" id="RPA99016.1"/>
    </source>
</evidence>
<dbReference type="Proteomes" id="UP000276215">
    <property type="component" value="Unassembled WGS sequence"/>
</dbReference>
<keyword evidence="3" id="KW-1185">Reference proteome</keyword>
<keyword evidence="1" id="KW-0472">Membrane</keyword>